<dbReference type="AlphaFoldDB" id="A0A915J404"/>
<keyword evidence="1" id="KW-1185">Reference proteome</keyword>
<organism evidence="1 2">
    <name type="scientific">Romanomermis culicivorax</name>
    <name type="common">Nematode worm</name>
    <dbReference type="NCBI Taxonomy" id="13658"/>
    <lineage>
        <taxon>Eukaryota</taxon>
        <taxon>Metazoa</taxon>
        <taxon>Ecdysozoa</taxon>
        <taxon>Nematoda</taxon>
        <taxon>Enoplea</taxon>
        <taxon>Dorylaimia</taxon>
        <taxon>Mermithida</taxon>
        <taxon>Mermithoidea</taxon>
        <taxon>Mermithidae</taxon>
        <taxon>Romanomermis</taxon>
    </lineage>
</organism>
<evidence type="ECO:0000313" key="1">
    <source>
        <dbReference type="Proteomes" id="UP000887565"/>
    </source>
</evidence>
<dbReference type="Proteomes" id="UP000887565">
    <property type="component" value="Unplaced"/>
</dbReference>
<sequence length="151" mass="17526">MTKENVVKKVSELTNRQLSAALQRACKSDSNFIGIYCTGTATEMVKRHFKGRREIDFFVSFLTLQEFLRSLNSNMTCQQMFEEASKNGYRMQLWQQVFPGEQCDFENLISEQGRGVIDCTINGNRDKIYFIDSITLPTVQVCRYNSYETVR</sequence>
<reference evidence="2" key="1">
    <citation type="submission" date="2022-11" db="UniProtKB">
        <authorList>
            <consortium name="WormBaseParasite"/>
        </authorList>
    </citation>
    <scope>IDENTIFICATION</scope>
</reference>
<name>A0A915J404_ROMCU</name>
<evidence type="ECO:0000313" key="2">
    <source>
        <dbReference type="WBParaSite" id="nRc.2.0.1.t21197-RA"/>
    </source>
</evidence>
<protein>
    <submittedName>
        <fullName evidence="2">Uncharacterized protein</fullName>
    </submittedName>
</protein>
<dbReference type="WBParaSite" id="nRc.2.0.1.t21197-RA">
    <property type="protein sequence ID" value="nRc.2.0.1.t21197-RA"/>
    <property type="gene ID" value="nRc.2.0.1.g21197"/>
</dbReference>
<accession>A0A915J404</accession>
<proteinExistence type="predicted"/>